<evidence type="ECO:0000313" key="4">
    <source>
        <dbReference type="Proteomes" id="UP000011087"/>
    </source>
</evidence>
<name>L1IYI5_GUITC</name>
<reference evidence="3" key="3">
    <citation type="submission" date="2015-06" db="UniProtKB">
        <authorList>
            <consortium name="EnsemblProtists"/>
        </authorList>
    </citation>
    <scope>IDENTIFICATION</scope>
</reference>
<keyword evidence="1" id="KW-0732">Signal</keyword>
<dbReference type="AlphaFoldDB" id="L1IYI5"/>
<evidence type="ECO:0000313" key="2">
    <source>
        <dbReference type="EMBL" id="EKX41172.1"/>
    </source>
</evidence>
<dbReference type="Proteomes" id="UP000011087">
    <property type="component" value="Unassembled WGS sequence"/>
</dbReference>
<dbReference type="GeneID" id="17297902"/>
<dbReference type="KEGG" id="gtt:GUITHDRAFT_112648"/>
<organism evidence="2">
    <name type="scientific">Guillardia theta (strain CCMP2712)</name>
    <name type="common">Cryptophyte</name>
    <dbReference type="NCBI Taxonomy" id="905079"/>
    <lineage>
        <taxon>Eukaryota</taxon>
        <taxon>Cryptophyceae</taxon>
        <taxon>Pyrenomonadales</taxon>
        <taxon>Geminigeraceae</taxon>
        <taxon>Guillardia</taxon>
    </lineage>
</organism>
<keyword evidence="4" id="KW-1185">Reference proteome</keyword>
<evidence type="ECO:0000256" key="1">
    <source>
        <dbReference type="SAM" id="SignalP"/>
    </source>
</evidence>
<accession>L1IYI5</accession>
<feature type="signal peptide" evidence="1">
    <location>
        <begin position="1"/>
        <end position="17"/>
    </location>
</feature>
<dbReference type="RefSeq" id="XP_005828152.1">
    <property type="nucleotide sequence ID" value="XM_005828095.1"/>
</dbReference>
<proteinExistence type="predicted"/>
<sequence length="173" mass="19580">MLLLLILNSASHVTVDGHLHEEDSGIDGTLCDVNEDILRGPENADVFMKEIWSDDNEDFLLPLIPCSNDDVEIEKETGMSTDRKPSVTKDPAIHAANMRMQSSIHAQLKRFGEENASLRMITRYLIEERKELVRKADEAAKRNQNLNSLIKIIRWRIGGSFDMERSDSTKTGV</sequence>
<gene>
    <name evidence="2" type="ORF">GUITHDRAFT_112648</name>
</gene>
<protein>
    <submittedName>
        <fullName evidence="2 3">Uncharacterized protein</fullName>
    </submittedName>
</protein>
<evidence type="ECO:0000313" key="3">
    <source>
        <dbReference type="EnsemblProtists" id="EKX41172"/>
    </source>
</evidence>
<dbReference type="PaxDb" id="55529-EKX41172"/>
<dbReference type="EnsemblProtists" id="EKX41172">
    <property type="protein sequence ID" value="EKX41172"/>
    <property type="gene ID" value="GUITHDRAFT_112648"/>
</dbReference>
<dbReference type="EMBL" id="JH993025">
    <property type="protein sequence ID" value="EKX41172.1"/>
    <property type="molecule type" value="Genomic_DNA"/>
</dbReference>
<reference evidence="4" key="2">
    <citation type="submission" date="2012-11" db="EMBL/GenBank/DDBJ databases">
        <authorList>
            <person name="Kuo A."/>
            <person name="Curtis B.A."/>
            <person name="Tanifuji G."/>
            <person name="Burki F."/>
            <person name="Gruber A."/>
            <person name="Irimia M."/>
            <person name="Maruyama S."/>
            <person name="Arias M.C."/>
            <person name="Ball S.G."/>
            <person name="Gile G.H."/>
            <person name="Hirakawa Y."/>
            <person name="Hopkins J.F."/>
            <person name="Rensing S.A."/>
            <person name="Schmutz J."/>
            <person name="Symeonidi A."/>
            <person name="Elias M."/>
            <person name="Eveleigh R.J."/>
            <person name="Herman E.K."/>
            <person name="Klute M.J."/>
            <person name="Nakayama T."/>
            <person name="Obornik M."/>
            <person name="Reyes-Prieto A."/>
            <person name="Armbrust E.V."/>
            <person name="Aves S.J."/>
            <person name="Beiko R.G."/>
            <person name="Coutinho P."/>
            <person name="Dacks J.B."/>
            <person name="Durnford D.G."/>
            <person name="Fast N.M."/>
            <person name="Green B.R."/>
            <person name="Grisdale C."/>
            <person name="Hempe F."/>
            <person name="Henrissat B."/>
            <person name="Hoppner M.P."/>
            <person name="Ishida K.-I."/>
            <person name="Kim E."/>
            <person name="Koreny L."/>
            <person name="Kroth P.G."/>
            <person name="Liu Y."/>
            <person name="Malik S.-B."/>
            <person name="Maier U.G."/>
            <person name="McRose D."/>
            <person name="Mock T."/>
            <person name="Neilson J.A."/>
            <person name="Onodera N.T."/>
            <person name="Poole A.M."/>
            <person name="Pritham E.J."/>
            <person name="Richards T.A."/>
            <person name="Rocap G."/>
            <person name="Roy S.W."/>
            <person name="Sarai C."/>
            <person name="Schaack S."/>
            <person name="Shirato S."/>
            <person name="Slamovits C.H."/>
            <person name="Spencer D.F."/>
            <person name="Suzuki S."/>
            <person name="Worden A.Z."/>
            <person name="Zauner S."/>
            <person name="Barry K."/>
            <person name="Bell C."/>
            <person name="Bharti A.K."/>
            <person name="Crow J.A."/>
            <person name="Grimwood J."/>
            <person name="Kramer R."/>
            <person name="Lindquist E."/>
            <person name="Lucas S."/>
            <person name="Salamov A."/>
            <person name="McFadden G.I."/>
            <person name="Lane C.E."/>
            <person name="Keeling P.J."/>
            <person name="Gray M.W."/>
            <person name="Grigoriev I.V."/>
            <person name="Archibald J.M."/>
        </authorList>
    </citation>
    <scope>NUCLEOTIDE SEQUENCE</scope>
    <source>
        <strain evidence="4">CCMP2712</strain>
    </source>
</reference>
<dbReference type="HOGENOM" id="CLU_1550470_0_0_1"/>
<reference evidence="2 4" key="1">
    <citation type="journal article" date="2012" name="Nature">
        <title>Algal genomes reveal evolutionary mosaicism and the fate of nucleomorphs.</title>
        <authorList>
            <consortium name="DOE Joint Genome Institute"/>
            <person name="Curtis B.A."/>
            <person name="Tanifuji G."/>
            <person name="Burki F."/>
            <person name="Gruber A."/>
            <person name="Irimia M."/>
            <person name="Maruyama S."/>
            <person name="Arias M.C."/>
            <person name="Ball S.G."/>
            <person name="Gile G.H."/>
            <person name="Hirakawa Y."/>
            <person name="Hopkins J.F."/>
            <person name="Kuo A."/>
            <person name="Rensing S.A."/>
            <person name="Schmutz J."/>
            <person name="Symeonidi A."/>
            <person name="Elias M."/>
            <person name="Eveleigh R.J."/>
            <person name="Herman E.K."/>
            <person name="Klute M.J."/>
            <person name="Nakayama T."/>
            <person name="Obornik M."/>
            <person name="Reyes-Prieto A."/>
            <person name="Armbrust E.V."/>
            <person name="Aves S.J."/>
            <person name="Beiko R.G."/>
            <person name="Coutinho P."/>
            <person name="Dacks J.B."/>
            <person name="Durnford D.G."/>
            <person name="Fast N.M."/>
            <person name="Green B.R."/>
            <person name="Grisdale C.J."/>
            <person name="Hempel F."/>
            <person name="Henrissat B."/>
            <person name="Hoppner M.P."/>
            <person name="Ishida K."/>
            <person name="Kim E."/>
            <person name="Koreny L."/>
            <person name="Kroth P.G."/>
            <person name="Liu Y."/>
            <person name="Malik S.B."/>
            <person name="Maier U.G."/>
            <person name="McRose D."/>
            <person name="Mock T."/>
            <person name="Neilson J.A."/>
            <person name="Onodera N.T."/>
            <person name="Poole A.M."/>
            <person name="Pritham E.J."/>
            <person name="Richards T.A."/>
            <person name="Rocap G."/>
            <person name="Roy S.W."/>
            <person name="Sarai C."/>
            <person name="Schaack S."/>
            <person name="Shirato S."/>
            <person name="Slamovits C.H."/>
            <person name="Spencer D.F."/>
            <person name="Suzuki S."/>
            <person name="Worden A.Z."/>
            <person name="Zauner S."/>
            <person name="Barry K."/>
            <person name="Bell C."/>
            <person name="Bharti A.K."/>
            <person name="Crow J.A."/>
            <person name="Grimwood J."/>
            <person name="Kramer R."/>
            <person name="Lindquist E."/>
            <person name="Lucas S."/>
            <person name="Salamov A."/>
            <person name="McFadden G.I."/>
            <person name="Lane C.E."/>
            <person name="Keeling P.J."/>
            <person name="Gray M.W."/>
            <person name="Grigoriev I.V."/>
            <person name="Archibald J.M."/>
        </authorList>
    </citation>
    <scope>NUCLEOTIDE SEQUENCE</scope>
    <source>
        <strain evidence="2 4">CCMP2712</strain>
    </source>
</reference>
<feature type="chain" id="PRO_5008770707" evidence="1">
    <location>
        <begin position="18"/>
        <end position="173"/>
    </location>
</feature>